<keyword evidence="5" id="KW-0325">Glycoprotein</keyword>
<protein>
    <recommendedName>
        <fullName evidence="6">Carboxylic ester hydrolase</fullName>
        <ecNumber evidence="6">3.1.1.-</ecNumber>
    </recommendedName>
</protein>
<dbReference type="Proteomes" id="UP000327044">
    <property type="component" value="Unassembled WGS sequence"/>
</dbReference>
<keyword evidence="10" id="KW-1185">Reference proteome</keyword>
<dbReference type="PROSITE" id="PS00122">
    <property type="entry name" value="CARBOXYLESTERASE_B_1"/>
    <property type="match status" value="1"/>
</dbReference>
<dbReference type="AlphaFoldDB" id="A0A1Y1JZJ8"/>
<organism evidence="8">
    <name type="scientific">Photinus pyralis</name>
    <name type="common">Common eastern firefly</name>
    <name type="synonym">Lampyris pyralis</name>
    <dbReference type="NCBI Taxonomy" id="7054"/>
    <lineage>
        <taxon>Eukaryota</taxon>
        <taxon>Metazoa</taxon>
        <taxon>Ecdysozoa</taxon>
        <taxon>Arthropoda</taxon>
        <taxon>Hexapoda</taxon>
        <taxon>Insecta</taxon>
        <taxon>Pterygota</taxon>
        <taxon>Neoptera</taxon>
        <taxon>Endopterygota</taxon>
        <taxon>Coleoptera</taxon>
        <taxon>Polyphaga</taxon>
        <taxon>Elateriformia</taxon>
        <taxon>Elateroidea</taxon>
        <taxon>Lampyridae</taxon>
        <taxon>Lampyrinae</taxon>
        <taxon>Photinus</taxon>
    </lineage>
</organism>
<reference evidence="9" key="3">
    <citation type="submission" date="2019-08" db="EMBL/GenBank/DDBJ databases">
        <authorList>
            <consortium name="Photinus pyralis genome working group"/>
            <person name="Fallon T.R."/>
            <person name="Sander Lower S.E."/>
            <person name="Weng J.-K."/>
        </authorList>
    </citation>
    <scope>NUCLEOTIDE SEQUENCE</scope>
    <source>
        <strain evidence="9">1611_PpyrPB1</strain>
        <tissue evidence="9">Whole body</tissue>
    </source>
</reference>
<feature type="domain" description="Carboxylesterase type B" evidence="7">
    <location>
        <begin position="1"/>
        <end position="422"/>
    </location>
</feature>
<evidence type="ECO:0000256" key="1">
    <source>
        <dbReference type="ARBA" id="ARBA00005964"/>
    </source>
</evidence>
<evidence type="ECO:0000313" key="10">
    <source>
        <dbReference type="Proteomes" id="UP000327044"/>
    </source>
</evidence>
<dbReference type="InParanoid" id="A0A1Y1JZJ8"/>
<dbReference type="PANTHER" id="PTHR43142">
    <property type="entry name" value="CARBOXYLIC ESTER HYDROLASE"/>
    <property type="match status" value="1"/>
</dbReference>
<evidence type="ECO:0000256" key="6">
    <source>
        <dbReference type="RuleBase" id="RU361235"/>
    </source>
</evidence>
<keyword evidence="2" id="KW-0719">Serine esterase</keyword>
<evidence type="ECO:0000313" key="9">
    <source>
        <dbReference type="EMBL" id="KAB0804537.1"/>
    </source>
</evidence>
<dbReference type="EMBL" id="VVIM01000001">
    <property type="protein sequence ID" value="KAB0804537.1"/>
    <property type="molecule type" value="Genomic_DNA"/>
</dbReference>
<dbReference type="InterPro" id="IPR019826">
    <property type="entry name" value="Carboxylesterase_B_AS"/>
</dbReference>
<dbReference type="InterPro" id="IPR002018">
    <property type="entry name" value="CarbesteraseB"/>
</dbReference>
<evidence type="ECO:0000256" key="4">
    <source>
        <dbReference type="ARBA" id="ARBA00023157"/>
    </source>
</evidence>
<reference evidence="9 10" key="2">
    <citation type="journal article" date="2018" name="Elife">
        <title>Firefly genomes illuminate parallel origins of bioluminescence in beetles.</title>
        <authorList>
            <person name="Fallon T.R."/>
            <person name="Lower S.E."/>
            <person name="Chang C.H."/>
            <person name="Bessho-Uehara M."/>
            <person name="Martin G.J."/>
            <person name="Bewick A.J."/>
            <person name="Behringer M."/>
            <person name="Debat H.J."/>
            <person name="Wong I."/>
            <person name="Day J.C."/>
            <person name="Suvorov A."/>
            <person name="Silva C.J."/>
            <person name="Stanger-Hall K.F."/>
            <person name="Hall D.W."/>
            <person name="Schmitz R.J."/>
            <person name="Nelson D.R."/>
            <person name="Lewis S.M."/>
            <person name="Shigenobu S."/>
            <person name="Bybee S.M."/>
            <person name="Larracuente A.M."/>
            <person name="Oba Y."/>
            <person name="Weng J.K."/>
        </authorList>
    </citation>
    <scope>NUCLEOTIDE SEQUENCE [LARGE SCALE GENOMIC DNA]</scope>
    <source>
        <strain evidence="9">1611_PpyrPB1</strain>
        <tissue evidence="9">Whole body</tissue>
    </source>
</reference>
<dbReference type="EC" id="3.1.1.-" evidence="6"/>
<evidence type="ECO:0000259" key="7">
    <source>
        <dbReference type="Pfam" id="PF00135"/>
    </source>
</evidence>
<evidence type="ECO:0000313" key="8">
    <source>
        <dbReference type="EMBL" id="JAV53681.1"/>
    </source>
</evidence>
<evidence type="ECO:0000256" key="2">
    <source>
        <dbReference type="ARBA" id="ARBA00022487"/>
    </source>
</evidence>
<dbReference type="InterPro" id="IPR029058">
    <property type="entry name" value="AB_hydrolase_fold"/>
</dbReference>
<dbReference type="GO" id="GO:0052689">
    <property type="term" value="F:carboxylic ester hydrolase activity"/>
    <property type="evidence" value="ECO:0007669"/>
    <property type="project" value="UniProtKB-KW"/>
</dbReference>
<accession>A0A1Y1JZJ8</accession>
<dbReference type="PANTHER" id="PTHR43142:SF1">
    <property type="entry name" value="CARBOXYLIC ESTER HYDROLASE"/>
    <property type="match status" value="1"/>
</dbReference>
<gene>
    <name evidence="9" type="ORF">PPYR_01507</name>
</gene>
<comment type="similarity">
    <text evidence="1 6">Belongs to the type-B carboxylesterase/lipase family.</text>
</comment>
<dbReference type="Pfam" id="PF00135">
    <property type="entry name" value="COesterase"/>
    <property type="match status" value="1"/>
</dbReference>
<dbReference type="EMBL" id="GEZM01098886">
    <property type="protein sequence ID" value="JAV53681.1"/>
    <property type="molecule type" value="Transcribed_RNA"/>
</dbReference>
<keyword evidence="4" id="KW-1015">Disulfide bond</keyword>
<sequence length="432" mass="48706">MCWVPGGGFVSGSGNADLYGPEYLVTEDVVLVTFNYRVGLLGFLNFSDPSLDVPGNAGLKDQIMALKWIQENIANFGGDPHNVTIFGESAGGASVHLLILSPLAKGLFHKAIMQSGVATAGWSRGQATLPILKNVLSVQATEKQYLEILQQMSFDDIIQLQMKIPNALQPSFFRPFGPVIENVPSNTAFLTKEPLEIMRAGTYNQVPIIMGYTSREGMVVNYFNDHFYNYVADRVPVDFELEIPFIWNVPKGSSLSMKLAEEIKSFYFGSEKPSQKNRNRYYQLQGDSHFTWPLHFTLSHFIDSHSSTIYIYRMSVDTELNLMKKVSEEPGPGVCHADDLGYLFMNPATLPPPEHSTEMKTVKRFIKLWANFARTGNPNSKVTDSLISVLWKPVEKDRVHFLEIGENLTVGVNPDEDRIAFWWKLFRFAQRK</sequence>
<name>A0A1Y1JZJ8_PHOPY</name>
<reference evidence="8" key="1">
    <citation type="journal article" date="2016" name="Sci. Rep.">
        <title>Molecular characterization of firefly nuptial gifts: a multi-omics approach sheds light on postcopulatory sexual selection.</title>
        <authorList>
            <person name="Al-Wathiqui N."/>
            <person name="Fallon T.R."/>
            <person name="South A."/>
            <person name="Weng J.K."/>
            <person name="Lewis S.M."/>
        </authorList>
    </citation>
    <scope>NUCLEOTIDE SEQUENCE</scope>
</reference>
<keyword evidence="3 6" id="KW-0378">Hydrolase</keyword>
<dbReference type="SUPFAM" id="SSF53474">
    <property type="entry name" value="alpha/beta-Hydrolases"/>
    <property type="match status" value="1"/>
</dbReference>
<evidence type="ECO:0000256" key="3">
    <source>
        <dbReference type="ARBA" id="ARBA00022801"/>
    </source>
</evidence>
<evidence type="ECO:0000256" key="5">
    <source>
        <dbReference type="ARBA" id="ARBA00023180"/>
    </source>
</evidence>
<dbReference type="Gene3D" id="3.40.50.1820">
    <property type="entry name" value="alpha/beta hydrolase"/>
    <property type="match status" value="1"/>
</dbReference>
<proteinExistence type="inferred from homology"/>